<gene>
    <name evidence="9" type="ORF">ANN_01560</name>
</gene>
<keyword evidence="7" id="KW-0503">Monooxygenase</keyword>
<keyword evidence="5" id="KW-0560">Oxidoreductase</keyword>
<evidence type="ECO:0000256" key="7">
    <source>
        <dbReference type="ARBA" id="ARBA00023033"/>
    </source>
</evidence>
<dbReference type="PANTHER" id="PTHR24291:SF203">
    <property type="entry name" value="CYTOCHROME P450 4D1-RELATED"/>
    <property type="match status" value="1"/>
</dbReference>
<keyword evidence="6" id="KW-0408">Iron</keyword>
<evidence type="ECO:0008006" key="11">
    <source>
        <dbReference type="Google" id="ProtNLM"/>
    </source>
</evidence>
<protein>
    <recommendedName>
        <fullName evidence="11">Cytochrome P450</fullName>
    </recommendedName>
</protein>
<accession>A0ABQ8TWC3</accession>
<evidence type="ECO:0000313" key="9">
    <source>
        <dbReference type="EMBL" id="KAJ4450153.1"/>
    </source>
</evidence>
<evidence type="ECO:0000256" key="4">
    <source>
        <dbReference type="ARBA" id="ARBA00022723"/>
    </source>
</evidence>
<proteinExistence type="inferred from homology"/>
<keyword evidence="8" id="KW-1133">Transmembrane helix</keyword>
<organism evidence="9 10">
    <name type="scientific">Periplaneta americana</name>
    <name type="common">American cockroach</name>
    <name type="synonym">Blatta americana</name>
    <dbReference type="NCBI Taxonomy" id="6978"/>
    <lineage>
        <taxon>Eukaryota</taxon>
        <taxon>Metazoa</taxon>
        <taxon>Ecdysozoa</taxon>
        <taxon>Arthropoda</taxon>
        <taxon>Hexapoda</taxon>
        <taxon>Insecta</taxon>
        <taxon>Pterygota</taxon>
        <taxon>Neoptera</taxon>
        <taxon>Polyneoptera</taxon>
        <taxon>Dictyoptera</taxon>
        <taxon>Blattodea</taxon>
        <taxon>Blattoidea</taxon>
        <taxon>Blattidae</taxon>
        <taxon>Blattinae</taxon>
        <taxon>Periplaneta</taxon>
    </lineage>
</organism>
<comment type="caution">
    <text evidence="9">The sequence shown here is derived from an EMBL/GenBank/DDBJ whole genome shotgun (WGS) entry which is preliminary data.</text>
</comment>
<keyword evidence="3" id="KW-0349">Heme</keyword>
<evidence type="ECO:0000256" key="2">
    <source>
        <dbReference type="ARBA" id="ARBA00010617"/>
    </source>
</evidence>
<feature type="transmembrane region" description="Helical" evidence="8">
    <location>
        <begin position="6"/>
        <end position="28"/>
    </location>
</feature>
<name>A0ABQ8TWC3_PERAM</name>
<evidence type="ECO:0000256" key="8">
    <source>
        <dbReference type="SAM" id="Phobius"/>
    </source>
</evidence>
<dbReference type="EMBL" id="JAJSOF020000003">
    <property type="protein sequence ID" value="KAJ4450153.1"/>
    <property type="molecule type" value="Genomic_DNA"/>
</dbReference>
<dbReference type="InterPro" id="IPR050196">
    <property type="entry name" value="Cytochrome_P450_Monoox"/>
</dbReference>
<keyword evidence="10" id="KW-1185">Reference proteome</keyword>
<dbReference type="Gene3D" id="1.10.630.10">
    <property type="entry name" value="Cytochrome P450"/>
    <property type="match status" value="1"/>
</dbReference>
<evidence type="ECO:0000256" key="6">
    <source>
        <dbReference type="ARBA" id="ARBA00023004"/>
    </source>
</evidence>
<sequence>MLDIILGSLALCFLLSIFIFLVLFPYNLDTTLWWADKKLIQKIPGPKGIPYLGCAFMFAGHREDILNIFLKLREDYGNTVKFWIIGFLYILINDPDDIETILNSRAHITKTVDYQLLEPWLNTGLLTSTGKRRQYISVPMYLIS</sequence>
<dbReference type="Proteomes" id="UP001148838">
    <property type="component" value="Unassembled WGS sequence"/>
</dbReference>
<comment type="similarity">
    <text evidence="2">Belongs to the cytochrome P450 family.</text>
</comment>
<keyword evidence="8" id="KW-0472">Membrane</keyword>
<dbReference type="SUPFAM" id="SSF48264">
    <property type="entry name" value="Cytochrome P450"/>
    <property type="match status" value="1"/>
</dbReference>
<evidence type="ECO:0000256" key="1">
    <source>
        <dbReference type="ARBA" id="ARBA00001971"/>
    </source>
</evidence>
<evidence type="ECO:0000256" key="5">
    <source>
        <dbReference type="ARBA" id="ARBA00023002"/>
    </source>
</evidence>
<keyword evidence="8" id="KW-0812">Transmembrane</keyword>
<reference evidence="9 10" key="1">
    <citation type="journal article" date="2022" name="Allergy">
        <title>Genome assembly and annotation of Periplaneta americana reveal a comprehensive cockroach allergen profile.</title>
        <authorList>
            <person name="Wang L."/>
            <person name="Xiong Q."/>
            <person name="Saelim N."/>
            <person name="Wang L."/>
            <person name="Nong W."/>
            <person name="Wan A.T."/>
            <person name="Shi M."/>
            <person name="Liu X."/>
            <person name="Cao Q."/>
            <person name="Hui J.H.L."/>
            <person name="Sookrung N."/>
            <person name="Leung T.F."/>
            <person name="Tungtrongchitr A."/>
            <person name="Tsui S.K.W."/>
        </authorList>
    </citation>
    <scope>NUCLEOTIDE SEQUENCE [LARGE SCALE GENOMIC DNA]</scope>
    <source>
        <strain evidence="9">PWHHKU_190912</strain>
    </source>
</reference>
<evidence type="ECO:0000313" key="10">
    <source>
        <dbReference type="Proteomes" id="UP001148838"/>
    </source>
</evidence>
<keyword evidence="4" id="KW-0479">Metal-binding</keyword>
<dbReference type="InterPro" id="IPR001128">
    <property type="entry name" value="Cyt_P450"/>
</dbReference>
<dbReference type="InterPro" id="IPR036396">
    <property type="entry name" value="Cyt_P450_sf"/>
</dbReference>
<evidence type="ECO:0000256" key="3">
    <source>
        <dbReference type="ARBA" id="ARBA00022617"/>
    </source>
</evidence>
<dbReference type="Pfam" id="PF00067">
    <property type="entry name" value="p450"/>
    <property type="match status" value="1"/>
</dbReference>
<dbReference type="PANTHER" id="PTHR24291">
    <property type="entry name" value="CYTOCHROME P450 FAMILY 4"/>
    <property type="match status" value="1"/>
</dbReference>
<comment type="cofactor">
    <cofactor evidence="1">
        <name>heme</name>
        <dbReference type="ChEBI" id="CHEBI:30413"/>
    </cofactor>
</comment>